<feature type="compositionally biased region" description="Basic residues" evidence="1">
    <location>
        <begin position="28"/>
        <end position="38"/>
    </location>
</feature>
<accession>A0A8H8DIT9</accession>
<feature type="region of interest" description="Disordered" evidence="1">
    <location>
        <begin position="1"/>
        <end position="82"/>
    </location>
</feature>
<gene>
    <name evidence="2" type="ORF">BJ554DRAFT_7789</name>
</gene>
<organism evidence="2 3">
    <name type="scientific">Olpidium bornovanus</name>
    <dbReference type="NCBI Taxonomy" id="278681"/>
    <lineage>
        <taxon>Eukaryota</taxon>
        <taxon>Fungi</taxon>
        <taxon>Fungi incertae sedis</taxon>
        <taxon>Olpidiomycota</taxon>
        <taxon>Olpidiomycotina</taxon>
        <taxon>Olpidiomycetes</taxon>
        <taxon>Olpidiales</taxon>
        <taxon>Olpidiaceae</taxon>
        <taxon>Olpidium</taxon>
    </lineage>
</organism>
<evidence type="ECO:0000313" key="2">
    <source>
        <dbReference type="EMBL" id="KAG5460194.1"/>
    </source>
</evidence>
<sequence>MGHTRRNCRSPCRDDGGNRSGRSSSRGGRGRGGRRGGGHGRGPPTAAAAGDTGNDNPPANPPANQQPLAGASAAGNAQPPVRRLAFAAVASHHRAQKNRLSDNDPDGRIHCHDEVTVKILAPYMYSYCVESCKEGVALVLESISTMVT</sequence>
<dbReference type="EMBL" id="JAEFCI010005602">
    <property type="protein sequence ID" value="KAG5460194.1"/>
    <property type="molecule type" value="Genomic_DNA"/>
</dbReference>
<proteinExistence type="predicted"/>
<evidence type="ECO:0000256" key="1">
    <source>
        <dbReference type="SAM" id="MobiDB-lite"/>
    </source>
</evidence>
<comment type="caution">
    <text evidence="2">The sequence shown here is derived from an EMBL/GenBank/DDBJ whole genome shotgun (WGS) entry which is preliminary data.</text>
</comment>
<dbReference type="Proteomes" id="UP000673691">
    <property type="component" value="Unassembled WGS sequence"/>
</dbReference>
<name>A0A8H8DIT9_9FUNG</name>
<evidence type="ECO:0000313" key="3">
    <source>
        <dbReference type="Proteomes" id="UP000673691"/>
    </source>
</evidence>
<reference evidence="2 3" key="1">
    <citation type="journal article" name="Sci. Rep.">
        <title>Genome-scale phylogenetic analyses confirm Olpidium as the closest living zoosporic fungus to the non-flagellated, terrestrial fungi.</title>
        <authorList>
            <person name="Chang Y."/>
            <person name="Rochon D."/>
            <person name="Sekimoto S."/>
            <person name="Wang Y."/>
            <person name="Chovatia M."/>
            <person name="Sandor L."/>
            <person name="Salamov A."/>
            <person name="Grigoriev I.V."/>
            <person name="Stajich J.E."/>
            <person name="Spatafora J.W."/>
        </authorList>
    </citation>
    <scope>NUCLEOTIDE SEQUENCE [LARGE SCALE GENOMIC DNA]</scope>
    <source>
        <strain evidence="2">S191</strain>
    </source>
</reference>
<protein>
    <submittedName>
        <fullName evidence="2">Uncharacterized protein</fullName>
    </submittedName>
</protein>
<dbReference type="AlphaFoldDB" id="A0A8H8DIT9"/>
<keyword evidence="3" id="KW-1185">Reference proteome</keyword>